<evidence type="ECO:0000256" key="7">
    <source>
        <dbReference type="ARBA" id="ARBA00022989"/>
    </source>
</evidence>
<protein>
    <recommendedName>
        <fullName evidence="11">Oligopeptide transporter 2-like</fullName>
    </recommendedName>
</protein>
<dbReference type="AlphaFoldDB" id="A0A9I9CH39"/>
<feature type="transmembrane region" description="Helical" evidence="9">
    <location>
        <begin position="686"/>
        <end position="703"/>
    </location>
</feature>
<dbReference type="NCBIfam" id="TIGR00727">
    <property type="entry name" value="ISP4_OPT"/>
    <property type="match status" value="1"/>
</dbReference>
<keyword evidence="4 9" id="KW-0812">Transmembrane</keyword>
<evidence type="ECO:0000256" key="8">
    <source>
        <dbReference type="ARBA" id="ARBA00023136"/>
    </source>
</evidence>
<evidence type="ECO:0000256" key="9">
    <source>
        <dbReference type="SAM" id="Phobius"/>
    </source>
</evidence>
<feature type="transmembrane region" description="Helical" evidence="9">
    <location>
        <begin position="250"/>
        <end position="283"/>
    </location>
</feature>
<feature type="transmembrane region" description="Helical" evidence="9">
    <location>
        <begin position="635"/>
        <end position="655"/>
    </location>
</feature>
<feature type="transmembrane region" description="Helical" evidence="9">
    <location>
        <begin position="480"/>
        <end position="501"/>
    </location>
</feature>
<keyword evidence="8 9" id="KW-0472">Membrane</keyword>
<dbReference type="InterPro" id="IPR004813">
    <property type="entry name" value="OPT"/>
</dbReference>
<evidence type="ECO:0000256" key="4">
    <source>
        <dbReference type="ARBA" id="ARBA00022692"/>
    </source>
</evidence>
<dbReference type="GO" id="GO:0035673">
    <property type="term" value="F:oligopeptide transmembrane transporter activity"/>
    <property type="evidence" value="ECO:0007669"/>
    <property type="project" value="InterPro"/>
</dbReference>
<keyword evidence="5" id="KW-0571">Peptide transport</keyword>
<comment type="similarity">
    <text evidence="2">Belongs to the oligopeptide OPT transporter (TC 2.A.67.1) family.</text>
</comment>
<feature type="transmembrane region" description="Helical" evidence="9">
    <location>
        <begin position="453"/>
        <end position="474"/>
    </location>
</feature>
<evidence type="ECO:0008006" key="11">
    <source>
        <dbReference type="Google" id="ProtNLM"/>
    </source>
</evidence>
<evidence type="ECO:0000256" key="1">
    <source>
        <dbReference type="ARBA" id="ARBA00004141"/>
    </source>
</evidence>
<evidence type="ECO:0000313" key="10">
    <source>
        <dbReference type="EnsemblPlants" id="MELO3C003500.2.1"/>
    </source>
</evidence>
<keyword evidence="7 9" id="KW-1133">Transmembrane helix</keyword>
<dbReference type="GO" id="GO:0015031">
    <property type="term" value="P:protein transport"/>
    <property type="evidence" value="ECO:0007669"/>
    <property type="project" value="UniProtKB-KW"/>
</dbReference>
<dbReference type="Pfam" id="PF03169">
    <property type="entry name" value="OPT"/>
    <property type="match status" value="1"/>
</dbReference>
<feature type="transmembrane region" description="Helical" evidence="9">
    <location>
        <begin position="189"/>
        <end position="210"/>
    </location>
</feature>
<evidence type="ECO:0000256" key="6">
    <source>
        <dbReference type="ARBA" id="ARBA00022927"/>
    </source>
</evidence>
<dbReference type="Gramene" id="MELO3C003500.2.1">
    <property type="protein sequence ID" value="MELO3C003500.2.1"/>
    <property type="gene ID" value="MELO3C003500.2"/>
</dbReference>
<feature type="transmembrane region" description="Helical" evidence="9">
    <location>
        <begin position="715"/>
        <end position="736"/>
    </location>
</feature>
<dbReference type="InterPro" id="IPR004648">
    <property type="entry name" value="Oligpept_transpt"/>
</dbReference>
<sequence length="772" mass="86601">IPFPSHTISILFSFSPNNNSPLHSPPPPPAAMASLEIELEQDSTTTQKPIPDDEISPIEQVRLTVSNEDDPSIPVWTFRMWFLGLLSCMILSFLNTFFGYRTEPLVISMISVQVATLPIGRFMANVLPTTTFRIPGFGDRNFSLNPGPFNIKEHVLISIFANAGSAFGNGAAYAIGIVDIVMAFYHRKISFLAGWILVITTQVMGYGWAGILRKYVVDPAEMWWPSSLVQVSLFRAMHEKDESRMSRGKFFLITLICSFSWYVFPGYLFPTLSTISWVCWIYPRSVTAQQLGSGMRGLGLGSFSLDWSVIASYLYSPLISPFFATVNVAVGYIVIMYIMLPIAYWKTNVYNAQNFPIFSSHLYDAKGQIYNVSAIVNDKFEIDMGAYEKQGRINLSVFFSLSYGIGFAAIISTLSHVALFNGKEIYQQFRASYSGKEDIHTKLMKKYKDIPSWWFHLLLLLSIILSLALCIFMKDEIQMPWWGLIFAAFLALTFTLPISIITATTNQSPGLNIITEYLMGIILPGRPIANVCFKTYGYISMTQAVSFLNDFKLGHYMKIPPISMFIVQCIGTLIAGTVNMAVAWWLLTSIENICQDQLLPPNSPWTCPGDRVFFDASVIWGLVGPKRIFGSLGNYAALNWFFVGGAIGPLLVWLLQKAFPNHKWISLINLPVLLGSTAIMPPATAVNFNCWIIVGTIFNFFVFRYRKEWWQRYNYVLSAALDAGLAFMGVLLYFTLTMEDKGLTWWGSDGEHCDLANCPTAKGIVVDGCPVF</sequence>
<evidence type="ECO:0000256" key="2">
    <source>
        <dbReference type="ARBA" id="ARBA00005484"/>
    </source>
</evidence>
<proteinExistence type="inferred from homology"/>
<organism evidence="10">
    <name type="scientific">Cucumis melo</name>
    <name type="common">Muskmelon</name>
    <dbReference type="NCBI Taxonomy" id="3656"/>
    <lineage>
        <taxon>Eukaryota</taxon>
        <taxon>Viridiplantae</taxon>
        <taxon>Streptophyta</taxon>
        <taxon>Embryophyta</taxon>
        <taxon>Tracheophyta</taxon>
        <taxon>Spermatophyta</taxon>
        <taxon>Magnoliopsida</taxon>
        <taxon>eudicotyledons</taxon>
        <taxon>Gunneridae</taxon>
        <taxon>Pentapetalae</taxon>
        <taxon>rosids</taxon>
        <taxon>fabids</taxon>
        <taxon>Cucurbitales</taxon>
        <taxon>Cucurbitaceae</taxon>
        <taxon>Benincaseae</taxon>
        <taxon>Cucumis</taxon>
    </lineage>
</organism>
<evidence type="ECO:0000256" key="3">
    <source>
        <dbReference type="ARBA" id="ARBA00022448"/>
    </source>
</evidence>
<dbReference type="GO" id="GO:0016020">
    <property type="term" value="C:membrane"/>
    <property type="evidence" value="ECO:0007669"/>
    <property type="project" value="UniProtKB-SubCell"/>
</dbReference>
<dbReference type="NCBIfam" id="TIGR00728">
    <property type="entry name" value="OPT_sfam"/>
    <property type="match status" value="1"/>
</dbReference>
<evidence type="ECO:0000256" key="5">
    <source>
        <dbReference type="ARBA" id="ARBA00022856"/>
    </source>
</evidence>
<feature type="transmembrane region" description="Helical" evidence="9">
    <location>
        <begin position="155"/>
        <end position="177"/>
    </location>
</feature>
<feature type="transmembrane region" description="Helical" evidence="9">
    <location>
        <begin position="105"/>
        <end position="124"/>
    </location>
</feature>
<name>A0A9I9CH39_CUCME</name>
<feature type="transmembrane region" description="Helical" evidence="9">
    <location>
        <begin position="562"/>
        <end position="587"/>
    </location>
</feature>
<feature type="transmembrane region" description="Helical" evidence="9">
    <location>
        <begin position="397"/>
        <end position="420"/>
    </location>
</feature>
<dbReference type="EnsemblPlants" id="MELO3C003500.2.1">
    <property type="protein sequence ID" value="MELO3C003500.2.1"/>
    <property type="gene ID" value="MELO3C003500.2"/>
</dbReference>
<keyword evidence="3" id="KW-0813">Transport</keyword>
<reference evidence="10" key="1">
    <citation type="submission" date="2023-03" db="UniProtKB">
        <authorList>
            <consortium name="EnsemblPlants"/>
        </authorList>
    </citation>
    <scope>IDENTIFICATION</scope>
</reference>
<feature type="transmembrane region" description="Helical" evidence="9">
    <location>
        <begin position="78"/>
        <end position="98"/>
    </location>
</feature>
<comment type="subcellular location">
    <subcellularLocation>
        <location evidence="1">Membrane</location>
        <topology evidence="1">Multi-pass membrane protein</topology>
    </subcellularLocation>
</comment>
<keyword evidence="6" id="KW-0653">Protein transport</keyword>
<feature type="transmembrane region" description="Helical" evidence="9">
    <location>
        <begin position="295"/>
        <end position="315"/>
    </location>
</feature>
<accession>A0A9I9CH39</accession>
<dbReference type="PANTHER" id="PTHR22601">
    <property type="entry name" value="ISP4 LIKE PROTEIN"/>
    <property type="match status" value="1"/>
</dbReference>
<feature type="transmembrane region" description="Helical" evidence="9">
    <location>
        <begin position="322"/>
        <end position="345"/>
    </location>
</feature>